<evidence type="ECO:0000313" key="1">
    <source>
        <dbReference type="EMBL" id="MBX73962.1"/>
    </source>
</evidence>
<protein>
    <submittedName>
        <fullName evidence="1">Uncharacterized protein</fullName>
    </submittedName>
</protein>
<organism evidence="1">
    <name type="scientific">Rhizophora mucronata</name>
    <name type="common">Asiatic mangrove</name>
    <dbReference type="NCBI Taxonomy" id="61149"/>
    <lineage>
        <taxon>Eukaryota</taxon>
        <taxon>Viridiplantae</taxon>
        <taxon>Streptophyta</taxon>
        <taxon>Embryophyta</taxon>
        <taxon>Tracheophyta</taxon>
        <taxon>Spermatophyta</taxon>
        <taxon>Magnoliopsida</taxon>
        <taxon>eudicotyledons</taxon>
        <taxon>Gunneridae</taxon>
        <taxon>Pentapetalae</taxon>
        <taxon>rosids</taxon>
        <taxon>fabids</taxon>
        <taxon>Malpighiales</taxon>
        <taxon>Rhizophoraceae</taxon>
        <taxon>Rhizophora</taxon>
    </lineage>
</organism>
<sequence>MNEHLASQVIIALRPEDKIPKIYNLHQYSKSPMQ</sequence>
<dbReference type="EMBL" id="GGEC01093478">
    <property type="protein sequence ID" value="MBX73962.1"/>
    <property type="molecule type" value="Transcribed_RNA"/>
</dbReference>
<dbReference type="AlphaFoldDB" id="A0A2P2R3V5"/>
<proteinExistence type="predicted"/>
<reference evidence="1" key="1">
    <citation type="submission" date="2018-02" db="EMBL/GenBank/DDBJ databases">
        <title>Rhizophora mucronata_Transcriptome.</title>
        <authorList>
            <person name="Meera S.P."/>
            <person name="Sreeshan A."/>
            <person name="Augustine A."/>
        </authorList>
    </citation>
    <scope>NUCLEOTIDE SEQUENCE</scope>
    <source>
        <tissue evidence="1">Leaf</tissue>
    </source>
</reference>
<accession>A0A2P2R3V5</accession>
<name>A0A2P2R3V5_RHIMU</name>